<name>W4RYH0_9XANT</name>
<accession>W4RYH0</accession>
<evidence type="ECO:0000313" key="1">
    <source>
        <dbReference type="EMBL" id="GAE48724.1"/>
    </source>
</evidence>
<dbReference type="AlphaFoldDB" id="W4RYH0"/>
<sequence length="26" mass="2651">GEKGGVCATTNELGPVLRGQVLAPKR</sequence>
<feature type="non-terminal residue" evidence="1">
    <location>
        <position position="1"/>
    </location>
</feature>
<evidence type="ECO:0000313" key="2">
    <source>
        <dbReference type="Proteomes" id="UP000019143"/>
    </source>
</evidence>
<dbReference type="Proteomes" id="UP000019143">
    <property type="component" value="Unassembled WGS sequence"/>
</dbReference>
<dbReference type="EMBL" id="BAVB01000039">
    <property type="protein sequence ID" value="GAE48724.1"/>
    <property type="molecule type" value="Genomic_DNA"/>
</dbReference>
<comment type="caution">
    <text evidence="1">The sequence shown here is derived from an EMBL/GenBank/DDBJ whole genome shotgun (WGS) entry which is preliminary data.</text>
</comment>
<proteinExistence type="predicted"/>
<gene>
    <name evidence="1" type="ORF">XPU_0256</name>
</gene>
<protein>
    <submittedName>
        <fullName evidence="1">Uncharacterized protein</fullName>
    </submittedName>
</protein>
<organism evidence="1 2">
    <name type="scientific">Xanthomonas arboricola pv. pruni str. MAFF 311562</name>
    <dbReference type="NCBI Taxonomy" id="1414836"/>
    <lineage>
        <taxon>Bacteria</taxon>
        <taxon>Pseudomonadati</taxon>
        <taxon>Pseudomonadota</taxon>
        <taxon>Gammaproteobacteria</taxon>
        <taxon>Lysobacterales</taxon>
        <taxon>Lysobacteraceae</taxon>
        <taxon>Xanthomonas</taxon>
    </lineage>
</organism>
<reference evidence="1 2" key="1">
    <citation type="submission" date="2014-01" db="EMBL/GenBank/DDBJ databases">
        <title>Genome sequence and analysis of Xanthomonas arboricola pv. pruni.</title>
        <authorList>
            <person name="Fujikawa T."/>
            <person name="Nakazono-Nagaoka E."/>
        </authorList>
    </citation>
    <scope>NUCLEOTIDE SEQUENCE [LARGE SCALE GENOMIC DNA]</scope>
    <source>
        <strain evidence="2">MAFF 311562</strain>
    </source>
</reference>